<sequence>MAMRLLELPTDVILEIIKFLELPGPLNLTLTCSRLYMLSNEPIFWISVLEATRNRYPLACSIYADLSEYNLDALKRLAVSWIKLHRNWNQIRPRIVQPAITTHLHGPAHIIFNVQGTDILVFAQMGSVFCWDAKRAAPFPLPAIETGGHVTRVSGPLEAPGVCSFAVMVTQINAPNTARRYFITMEHKDGKALSFTGQFSTVSLHQGRHFESLWVTAELVGTVIAMAEERNCILTTGGLYDNNLPEFTSTAELHRSLHDDDLVVSFTHNGHLYMLMENRASVAIYHISRQSLLGGQCKLPAPTFCPKSPSTDFPSSAGQVAFCFMIPSTPIYGISAVFVRLHWKPSSGLPATSFTFLPSTLTDATSDDGLSSPLAFDSPCVTEYVDGQMADMSLLWLDHSGFNVAAVIQIESEEQTNGPVSQLVLVRFHPETSATSTHCLDLPEFINIDNLESLCVDDTAGAIHLTVQLRTHSLYAPYIDQDLQNRWWDFGADAYVNTNKHIRLTRQRPSQMGWLWSRLPMTATNFVIEVEFKIATNDGSYLYGDGMAIWLTRDRAQPGPVFGSKDNFEGLAIFLDTYSNSRHGYAFPRVAGMLGDGKTSYNVGNDGDGQTFGACTANFRQTNVATKVKITYVKDDFLDVKVQYRAWDEWTDCFRQEKFNLLSAPFLGFSAMTGDVSDNHDIISVTSYAAVLSPATAQRDKAAPTFFSRGPSNQGTWLGFFFKLFLFAGVCVGGYYGWEEYKRRNMYGAGNFGMRGGGYGGGFGSDMYDKRF</sequence>
<evidence type="ECO:0000256" key="1">
    <source>
        <dbReference type="ARBA" id="ARBA00004479"/>
    </source>
</evidence>
<dbReference type="GO" id="GO:0006888">
    <property type="term" value="P:endoplasmic reticulum to Golgi vesicle-mediated transport"/>
    <property type="evidence" value="ECO:0007669"/>
    <property type="project" value="TreeGrafter"/>
</dbReference>
<dbReference type="GO" id="GO:0030134">
    <property type="term" value="C:COPII-coated ER to Golgi transport vesicle"/>
    <property type="evidence" value="ECO:0007669"/>
    <property type="project" value="TreeGrafter"/>
</dbReference>
<dbReference type="InterPro" id="IPR036047">
    <property type="entry name" value="F-box-like_dom_sf"/>
</dbReference>
<evidence type="ECO:0000256" key="5">
    <source>
        <dbReference type="ARBA" id="ARBA00023136"/>
    </source>
</evidence>
<name>A0AAW0DYE4_9AGAR</name>
<comment type="subcellular location">
    <subcellularLocation>
        <location evidence="1">Membrane</location>
        <topology evidence="1">Single-pass type I membrane protein</topology>
    </subcellularLocation>
</comment>
<organism evidence="9 10">
    <name type="scientific">Favolaschia claudopus</name>
    <dbReference type="NCBI Taxonomy" id="2862362"/>
    <lineage>
        <taxon>Eukaryota</taxon>
        <taxon>Fungi</taxon>
        <taxon>Dikarya</taxon>
        <taxon>Basidiomycota</taxon>
        <taxon>Agaricomycotina</taxon>
        <taxon>Agaricomycetes</taxon>
        <taxon>Agaricomycetidae</taxon>
        <taxon>Agaricales</taxon>
        <taxon>Marasmiineae</taxon>
        <taxon>Mycenaceae</taxon>
        <taxon>Favolaschia</taxon>
    </lineage>
</organism>
<dbReference type="GO" id="GO:0005789">
    <property type="term" value="C:endoplasmic reticulum membrane"/>
    <property type="evidence" value="ECO:0007669"/>
    <property type="project" value="TreeGrafter"/>
</dbReference>
<dbReference type="GO" id="GO:0005537">
    <property type="term" value="F:D-mannose binding"/>
    <property type="evidence" value="ECO:0007669"/>
    <property type="project" value="TreeGrafter"/>
</dbReference>
<evidence type="ECO:0000313" key="10">
    <source>
        <dbReference type="Proteomes" id="UP001362999"/>
    </source>
</evidence>
<evidence type="ECO:0000259" key="7">
    <source>
        <dbReference type="PROSITE" id="PS50181"/>
    </source>
</evidence>
<feature type="domain" description="F-box" evidence="7">
    <location>
        <begin position="2"/>
        <end position="48"/>
    </location>
</feature>
<comment type="caution">
    <text evidence="9">The sequence shown here is derived from an EMBL/GenBank/DDBJ whole genome shotgun (WGS) entry which is preliminary data.</text>
</comment>
<dbReference type="Proteomes" id="UP001362999">
    <property type="component" value="Unassembled WGS sequence"/>
</dbReference>
<dbReference type="SUPFAM" id="SSF49899">
    <property type="entry name" value="Concanavalin A-like lectins/glucanases"/>
    <property type="match status" value="1"/>
</dbReference>
<dbReference type="InterPro" id="IPR013320">
    <property type="entry name" value="ConA-like_dom_sf"/>
</dbReference>
<dbReference type="GO" id="GO:0000139">
    <property type="term" value="C:Golgi membrane"/>
    <property type="evidence" value="ECO:0007669"/>
    <property type="project" value="TreeGrafter"/>
</dbReference>
<feature type="domain" description="L-type lectin-like" evidence="8">
    <location>
        <begin position="466"/>
        <end position="690"/>
    </location>
</feature>
<dbReference type="EMBL" id="JAWWNJ010000004">
    <property type="protein sequence ID" value="KAK7057726.1"/>
    <property type="molecule type" value="Genomic_DNA"/>
</dbReference>
<protein>
    <submittedName>
        <fullName evidence="9">Mannose ER-golgi intermediate compartment</fullName>
    </submittedName>
</protein>
<keyword evidence="5 6" id="KW-0472">Membrane</keyword>
<dbReference type="PANTHER" id="PTHR12223">
    <property type="entry name" value="VESICULAR MANNOSE-BINDING LECTIN"/>
    <property type="match status" value="1"/>
</dbReference>
<accession>A0AAW0DYE4</accession>
<feature type="transmembrane region" description="Helical" evidence="6">
    <location>
        <begin position="717"/>
        <end position="738"/>
    </location>
</feature>
<evidence type="ECO:0000256" key="6">
    <source>
        <dbReference type="SAM" id="Phobius"/>
    </source>
</evidence>
<evidence type="ECO:0000313" key="9">
    <source>
        <dbReference type="EMBL" id="KAK7057726.1"/>
    </source>
</evidence>
<keyword evidence="10" id="KW-1185">Reference proteome</keyword>
<dbReference type="SUPFAM" id="SSF81383">
    <property type="entry name" value="F-box domain"/>
    <property type="match status" value="1"/>
</dbReference>
<keyword evidence="4 6" id="KW-1133">Transmembrane helix</keyword>
<dbReference type="GO" id="GO:0005793">
    <property type="term" value="C:endoplasmic reticulum-Golgi intermediate compartment"/>
    <property type="evidence" value="ECO:0007669"/>
    <property type="project" value="TreeGrafter"/>
</dbReference>
<evidence type="ECO:0000256" key="2">
    <source>
        <dbReference type="ARBA" id="ARBA00022692"/>
    </source>
</evidence>
<evidence type="ECO:0000256" key="4">
    <source>
        <dbReference type="ARBA" id="ARBA00022989"/>
    </source>
</evidence>
<reference evidence="9 10" key="1">
    <citation type="journal article" date="2024" name="J Genomics">
        <title>Draft genome sequencing and assembly of Favolaschia claudopus CIRM-BRFM 2984 isolated from oak limbs.</title>
        <authorList>
            <person name="Navarro D."/>
            <person name="Drula E."/>
            <person name="Chaduli D."/>
            <person name="Cazenave R."/>
            <person name="Ahrendt S."/>
            <person name="Wang J."/>
            <person name="Lipzen A."/>
            <person name="Daum C."/>
            <person name="Barry K."/>
            <person name="Grigoriev I.V."/>
            <person name="Favel A."/>
            <person name="Rosso M.N."/>
            <person name="Martin F."/>
        </authorList>
    </citation>
    <scope>NUCLEOTIDE SEQUENCE [LARGE SCALE GENOMIC DNA]</scope>
    <source>
        <strain evidence="9 10">CIRM-BRFM 2984</strain>
    </source>
</reference>
<gene>
    <name evidence="9" type="ORF">R3P38DRAFT_3385012</name>
</gene>
<proteinExistence type="predicted"/>
<keyword evidence="2 6" id="KW-0812">Transmembrane</keyword>
<evidence type="ECO:0000256" key="3">
    <source>
        <dbReference type="ARBA" id="ARBA00022729"/>
    </source>
</evidence>
<dbReference type="Pfam" id="PF03388">
    <property type="entry name" value="Lectin_leg-like"/>
    <property type="match status" value="1"/>
</dbReference>
<dbReference type="AlphaFoldDB" id="A0AAW0DYE4"/>
<dbReference type="PROSITE" id="PS50181">
    <property type="entry name" value="FBOX"/>
    <property type="match status" value="1"/>
</dbReference>
<dbReference type="CDD" id="cd07308">
    <property type="entry name" value="lectin_leg-like"/>
    <property type="match status" value="1"/>
</dbReference>
<dbReference type="InterPro" id="IPR051136">
    <property type="entry name" value="Intracellular_Lectin-GPT"/>
</dbReference>
<dbReference type="InterPro" id="IPR005052">
    <property type="entry name" value="Lectin_leg"/>
</dbReference>
<dbReference type="PANTHER" id="PTHR12223:SF45">
    <property type="entry name" value="RE50040P"/>
    <property type="match status" value="1"/>
</dbReference>
<keyword evidence="3" id="KW-0732">Signal</keyword>
<dbReference type="InterPro" id="IPR001810">
    <property type="entry name" value="F-box_dom"/>
</dbReference>
<dbReference type="Gene3D" id="2.60.120.200">
    <property type="match status" value="1"/>
</dbReference>
<evidence type="ECO:0000259" key="8">
    <source>
        <dbReference type="PROSITE" id="PS51328"/>
    </source>
</evidence>
<dbReference type="PROSITE" id="PS51328">
    <property type="entry name" value="L_LECTIN_LIKE"/>
    <property type="match status" value="1"/>
</dbReference>